<protein>
    <submittedName>
        <fullName evidence="2">Uncharacterized protein</fullName>
    </submittedName>
</protein>
<accession>A0A5B7CSN8</accession>
<name>A0A5B7CSN8_PORTR</name>
<dbReference type="EMBL" id="VSRR010000219">
    <property type="protein sequence ID" value="MPC12489.1"/>
    <property type="molecule type" value="Genomic_DNA"/>
</dbReference>
<dbReference type="AlphaFoldDB" id="A0A5B7CSN8"/>
<comment type="caution">
    <text evidence="2">The sequence shown here is derived from an EMBL/GenBank/DDBJ whole genome shotgun (WGS) entry which is preliminary data.</text>
</comment>
<feature type="region of interest" description="Disordered" evidence="1">
    <location>
        <begin position="52"/>
        <end position="90"/>
    </location>
</feature>
<evidence type="ECO:0000256" key="1">
    <source>
        <dbReference type="SAM" id="MobiDB-lite"/>
    </source>
</evidence>
<sequence>MAVWCVQGKQNIDSANCCECLGSSGRSELRYVTFITSAAYLAERRGVLSHGLPDQPARRLPSVSRSSHQSNAVITGYHSKDQSTNPVIML</sequence>
<organism evidence="2 3">
    <name type="scientific">Portunus trituberculatus</name>
    <name type="common">Swimming crab</name>
    <name type="synonym">Neptunus trituberculatus</name>
    <dbReference type="NCBI Taxonomy" id="210409"/>
    <lineage>
        <taxon>Eukaryota</taxon>
        <taxon>Metazoa</taxon>
        <taxon>Ecdysozoa</taxon>
        <taxon>Arthropoda</taxon>
        <taxon>Crustacea</taxon>
        <taxon>Multicrustacea</taxon>
        <taxon>Malacostraca</taxon>
        <taxon>Eumalacostraca</taxon>
        <taxon>Eucarida</taxon>
        <taxon>Decapoda</taxon>
        <taxon>Pleocyemata</taxon>
        <taxon>Brachyura</taxon>
        <taxon>Eubrachyura</taxon>
        <taxon>Portunoidea</taxon>
        <taxon>Portunidae</taxon>
        <taxon>Portuninae</taxon>
        <taxon>Portunus</taxon>
    </lineage>
</organism>
<evidence type="ECO:0000313" key="2">
    <source>
        <dbReference type="EMBL" id="MPC12489.1"/>
    </source>
</evidence>
<evidence type="ECO:0000313" key="3">
    <source>
        <dbReference type="Proteomes" id="UP000324222"/>
    </source>
</evidence>
<dbReference type="Proteomes" id="UP000324222">
    <property type="component" value="Unassembled WGS sequence"/>
</dbReference>
<feature type="compositionally biased region" description="Polar residues" evidence="1">
    <location>
        <begin position="63"/>
        <end position="73"/>
    </location>
</feature>
<gene>
    <name evidence="2" type="ORF">E2C01_005188</name>
</gene>
<reference evidence="2 3" key="1">
    <citation type="submission" date="2019-05" db="EMBL/GenBank/DDBJ databases">
        <title>Another draft genome of Portunus trituberculatus and its Hox gene families provides insights of decapod evolution.</title>
        <authorList>
            <person name="Jeong J.-H."/>
            <person name="Song I."/>
            <person name="Kim S."/>
            <person name="Choi T."/>
            <person name="Kim D."/>
            <person name="Ryu S."/>
            <person name="Kim W."/>
        </authorList>
    </citation>
    <scope>NUCLEOTIDE SEQUENCE [LARGE SCALE GENOMIC DNA]</scope>
    <source>
        <tissue evidence="2">Muscle</tissue>
    </source>
</reference>
<keyword evidence="3" id="KW-1185">Reference proteome</keyword>
<proteinExistence type="predicted"/>